<dbReference type="GO" id="GO:0009089">
    <property type="term" value="P:lysine biosynthetic process via diaminopimelate"/>
    <property type="evidence" value="ECO:0007669"/>
    <property type="project" value="UniProtKB-UniRule"/>
</dbReference>
<evidence type="ECO:0000256" key="6">
    <source>
        <dbReference type="ARBA" id="ARBA00022605"/>
    </source>
</evidence>
<dbReference type="Proteomes" id="UP000366872">
    <property type="component" value="Unassembled WGS sequence"/>
</dbReference>
<dbReference type="PROSITE" id="PS00665">
    <property type="entry name" value="DHDPS_1"/>
    <property type="match status" value="1"/>
</dbReference>
<dbReference type="EMBL" id="CAAHFG010000003">
    <property type="protein sequence ID" value="VGO16041.1"/>
    <property type="molecule type" value="Genomic_DNA"/>
</dbReference>
<feature type="active site" description="Schiff-base intermediate with substrate" evidence="12 14">
    <location>
        <position position="161"/>
    </location>
</feature>
<comment type="subcellular location">
    <subcellularLocation>
        <location evidence="12">Cytoplasm</location>
    </subcellularLocation>
</comment>
<keyword evidence="10 12" id="KW-0704">Schiff base</keyword>
<reference evidence="16 17" key="1">
    <citation type="submission" date="2019-04" db="EMBL/GenBank/DDBJ databases">
        <authorList>
            <person name="Van Vliet M D."/>
        </authorList>
    </citation>
    <scope>NUCLEOTIDE SEQUENCE [LARGE SCALE GENOMIC DNA]</scope>
    <source>
        <strain evidence="16 17">F1</strain>
    </source>
</reference>
<dbReference type="InterPro" id="IPR002220">
    <property type="entry name" value="DapA-like"/>
</dbReference>
<dbReference type="NCBIfam" id="TIGR00674">
    <property type="entry name" value="dapA"/>
    <property type="match status" value="1"/>
</dbReference>
<comment type="catalytic activity">
    <reaction evidence="11 12">
        <text>L-aspartate 4-semialdehyde + pyruvate = (2S,4S)-4-hydroxy-2,3,4,5-tetrahydrodipicolinate + H2O + H(+)</text>
        <dbReference type="Rhea" id="RHEA:34171"/>
        <dbReference type="ChEBI" id="CHEBI:15361"/>
        <dbReference type="ChEBI" id="CHEBI:15377"/>
        <dbReference type="ChEBI" id="CHEBI:15378"/>
        <dbReference type="ChEBI" id="CHEBI:67139"/>
        <dbReference type="ChEBI" id="CHEBI:537519"/>
        <dbReference type="EC" id="4.3.3.7"/>
    </reaction>
</comment>
<dbReference type="PIRSF" id="PIRSF001365">
    <property type="entry name" value="DHDPS"/>
    <property type="match status" value="1"/>
</dbReference>
<dbReference type="PANTHER" id="PTHR12128">
    <property type="entry name" value="DIHYDRODIPICOLINATE SYNTHASE"/>
    <property type="match status" value="1"/>
</dbReference>
<evidence type="ECO:0000256" key="1">
    <source>
        <dbReference type="ARBA" id="ARBA00003294"/>
    </source>
</evidence>
<evidence type="ECO:0000313" key="16">
    <source>
        <dbReference type="EMBL" id="VGO16041.1"/>
    </source>
</evidence>
<keyword evidence="9 12" id="KW-0456">Lyase</keyword>
<dbReference type="GO" id="GO:0019877">
    <property type="term" value="P:diaminopimelate biosynthetic process"/>
    <property type="evidence" value="ECO:0007669"/>
    <property type="project" value="UniProtKB-UniRule"/>
</dbReference>
<dbReference type="CDD" id="cd00950">
    <property type="entry name" value="DHDPS"/>
    <property type="match status" value="1"/>
</dbReference>
<keyword evidence="6 12" id="KW-0028">Amino-acid biosynthesis</keyword>
<keyword evidence="7 12" id="KW-0220">Diaminopimelate biosynthesis</keyword>
<keyword evidence="5 12" id="KW-0963">Cytoplasm</keyword>
<evidence type="ECO:0000256" key="2">
    <source>
        <dbReference type="ARBA" id="ARBA00005120"/>
    </source>
</evidence>
<evidence type="ECO:0000256" key="12">
    <source>
        <dbReference type="HAMAP-Rule" id="MF_00418"/>
    </source>
</evidence>
<evidence type="ECO:0000256" key="9">
    <source>
        <dbReference type="ARBA" id="ARBA00023239"/>
    </source>
</evidence>
<name>A0A6C2U956_PONDE</name>
<feature type="binding site" evidence="12 15">
    <location>
        <position position="46"/>
    </location>
    <ligand>
        <name>pyruvate</name>
        <dbReference type="ChEBI" id="CHEBI:15361"/>
    </ligand>
</feature>
<comment type="subunit">
    <text evidence="12">Homotetramer; dimer of dimers.</text>
</comment>
<dbReference type="HAMAP" id="MF_00418">
    <property type="entry name" value="DapA"/>
    <property type="match status" value="1"/>
</dbReference>
<dbReference type="InterPro" id="IPR020625">
    <property type="entry name" value="Schiff_base-form_aldolases_AS"/>
</dbReference>
<feature type="active site" description="Proton donor/acceptor" evidence="12 14">
    <location>
        <position position="133"/>
    </location>
</feature>
<dbReference type="EC" id="4.3.3.7" evidence="4 12"/>
<gene>
    <name evidence="16" type="primary">dapA_1</name>
    <name evidence="12" type="synonym">dapA</name>
    <name evidence="16" type="ORF">PDESU_04631</name>
</gene>
<evidence type="ECO:0000256" key="7">
    <source>
        <dbReference type="ARBA" id="ARBA00022915"/>
    </source>
</evidence>
<dbReference type="InterPro" id="IPR020624">
    <property type="entry name" value="Schiff_base-form_aldolases_CS"/>
</dbReference>
<evidence type="ECO:0000256" key="8">
    <source>
        <dbReference type="ARBA" id="ARBA00023154"/>
    </source>
</evidence>
<evidence type="ECO:0000256" key="11">
    <source>
        <dbReference type="ARBA" id="ARBA00047836"/>
    </source>
</evidence>
<dbReference type="SMART" id="SM01130">
    <property type="entry name" value="DHDPS"/>
    <property type="match status" value="1"/>
</dbReference>
<protein>
    <recommendedName>
        <fullName evidence="4 12">4-hydroxy-tetrahydrodipicolinate synthase</fullName>
        <shortName evidence="12">HTPA synthase</shortName>
        <ecNumber evidence="4 12">4.3.3.7</ecNumber>
    </recommendedName>
</protein>
<dbReference type="Pfam" id="PF00701">
    <property type="entry name" value="DHDPS"/>
    <property type="match status" value="1"/>
</dbReference>
<evidence type="ECO:0000313" key="17">
    <source>
        <dbReference type="Proteomes" id="UP000366872"/>
    </source>
</evidence>
<evidence type="ECO:0000256" key="10">
    <source>
        <dbReference type="ARBA" id="ARBA00023270"/>
    </source>
</evidence>
<proteinExistence type="inferred from homology"/>
<dbReference type="RefSeq" id="WP_136081597.1">
    <property type="nucleotide sequence ID" value="NZ_CAAHFG010000003.1"/>
</dbReference>
<evidence type="ECO:0000256" key="15">
    <source>
        <dbReference type="PIRSR" id="PIRSR001365-2"/>
    </source>
</evidence>
<evidence type="ECO:0000256" key="4">
    <source>
        <dbReference type="ARBA" id="ARBA00012086"/>
    </source>
</evidence>
<keyword evidence="8 12" id="KW-0457">Lysine biosynthesis</keyword>
<evidence type="ECO:0000256" key="13">
    <source>
        <dbReference type="PIRNR" id="PIRNR001365"/>
    </source>
</evidence>
<dbReference type="PROSITE" id="PS00666">
    <property type="entry name" value="DHDPS_2"/>
    <property type="match status" value="1"/>
</dbReference>
<dbReference type="GO" id="GO:0008840">
    <property type="term" value="F:4-hydroxy-tetrahydrodipicolinate synthase activity"/>
    <property type="evidence" value="ECO:0007669"/>
    <property type="project" value="UniProtKB-UniRule"/>
</dbReference>
<sequence>MFFTGVYTALVTPFAADGSVDFEKLAELVEFNIAGGVAGLVPVGTTGESPTLRTDEHLQVIKAVTDAAAGRCKIVAGTGANSTAEAVELTEAVKAFGVDGTLQVTPYYNKPNNSGLIQHFSAVADLGVPVVLYNVPGRSAKEIPLDVVAELAQHEHIVSVKEAAGSVQRVTDIKNLCDIEVLSGDDSLALPMIKAGALGVISVASNIMPSEVVALVAAALAGNYDEAQALHDTYAKTFDDLFIDTNPIPIKAAMAMKGMIQEVYRLPMCSTTDENKAALRATLERAGIL</sequence>
<comment type="pathway">
    <text evidence="2 12">Amino-acid biosynthesis; L-lysine biosynthesis via DAP pathway; (S)-tetrahydrodipicolinate from L-aspartate: step 3/4.</text>
</comment>
<accession>A0A6C2U956</accession>
<dbReference type="PRINTS" id="PR00146">
    <property type="entry name" value="DHPICSNTHASE"/>
</dbReference>
<dbReference type="AlphaFoldDB" id="A0A6C2U956"/>
<evidence type="ECO:0000256" key="3">
    <source>
        <dbReference type="ARBA" id="ARBA00007592"/>
    </source>
</evidence>
<feature type="site" description="Part of a proton relay during catalysis" evidence="12">
    <location>
        <position position="108"/>
    </location>
</feature>
<dbReference type="Gene3D" id="3.20.20.70">
    <property type="entry name" value="Aldolase class I"/>
    <property type="match status" value="1"/>
</dbReference>
<comment type="similarity">
    <text evidence="3 12 13">Belongs to the DapA family.</text>
</comment>
<dbReference type="GO" id="GO:0005829">
    <property type="term" value="C:cytosol"/>
    <property type="evidence" value="ECO:0007669"/>
    <property type="project" value="TreeGrafter"/>
</dbReference>
<dbReference type="SUPFAM" id="SSF51569">
    <property type="entry name" value="Aldolase"/>
    <property type="match status" value="1"/>
</dbReference>
<dbReference type="UniPathway" id="UPA00034">
    <property type="reaction ID" value="UER00017"/>
</dbReference>
<dbReference type="InterPro" id="IPR013785">
    <property type="entry name" value="Aldolase_TIM"/>
</dbReference>
<comment type="caution">
    <text evidence="12">Was originally thought to be a dihydrodipicolinate synthase (DHDPS), catalyzing the condensation of (S)-aspartate-beta-semialdehyde [(S)-ASA] and pyruvate to dihydrodipicolinate (DHDP). However, it was shown in E.coli that the product of the enzymatic reaction is not dihydrodipicolinate but in fact (4S)-4-hydroxy-2,3,4,5-tetrahydro-(2S)-dipicolinic acid (HTPA), and that the consecutive dehydration reaction leading to DHDP is not spontaneous but catalyzed by DapB.</text>
</comment>
<dbReference type="PANTHER" id="PTHR12128:SF66">
    <property type="entry name" value="4-HYDROXY-2-OXOGLUTARATE ALDOLASE, MITOCHONDRIAL"/>
    <property type="match status" value="1"/>
</dbReference>
<keyword evidence="17" id="KW-1185">Reference proteome</keyword>
<feature type="site" description="Part of a proton relay during catalysis" evidence="12">
    <location>
        <position position="45"/>
    </location>
</feature>
<comment type="function">
    <text evidence="1 12">Catalyzes the condensation of (S)-aspartate-beta-semialdehyde [(S)-ASA] and pyruvate to 4-hydroxy-tetrahydrodipicolinate (HTPA).</text>
</comment>
<evidence type="ECO:0000256" key="14">
    <source>
        <dbReference type="PIRSR" id="PIRSR001365-1"/>
    </source>
</evidence>
<evidence type="ECO:0000256" key="5">
    <source>
        <dbReference type="ARBA" id="ARBA00022490"/>
    </source>
</evidence>
<organism evidence="16 17">
    <name type="scientific">Pontiella desulfatans</name>
    <dbReference type="NCBI Taxonomy" id="2750659"/>
    <lineage>
        <taxon>Bacteria</taxon>
        <taxon>Pseudomonadati</taxon>
        <taxon>Kiritimatiellota</taxon>
        <taxon>Kiritimatiellia</taxon>
        <taxon>Kiritimatiellales</taxon>
        <taxon>Pontiellaceae</taxon>
        <taxon>Pontiella</taxon>
    </lineage>
</organism>
<dbReference type="InterPro" id="IPR005263">
    <property type="entry name" value="DapA"/>
</dbReference>
<feature type="binding site" evidence="12 15">
    <location>
        <position position="201"/>
    </location>
    <ligand>
        <name>pyruvate</name>
        <dbReference type="ChEBI" id="CHEBI:15361"/>
    </ligand>
</feature>